<dbReference type="EMBL" id="RBAH01000001">
    <property type="protein sequence ID" value="RKN86703.1"/>
    <property type="molecule type" value="Genomic_DNA"/>
</dbReference>
<dbReference type="InterPro" id="IPR018062">
    <property type="entry name" value="HTH_AraC-typ_CS"/>
</dbReference>
<dbReference type="PANTHER" id="PTHR43280:SF2">
    <property type="entry name" value="HTH-TYPE TRANSCRIPTIONAL REGULATOR EXSA"/>
    <property type="match status" value="1"/>
</dbReference>
<dbReference type="AlphaFoldDB" id="A0A3B0CMT3"/>
<evidence type="ECO:0000256" key="1">
    <source>
        <dbReference type="ARBA" id="ARBA00023015"/>
    </source>
</evidence>
<proteinExistence type="predicted"/>
<evidence type="ECO:0000313" key="6">
    <source>
        <dbReference type="Proteomes" id="UP000282311"/>
    </source>
</evidence>
<dbReference type="GO" id="GO:0003700">
    <property type="term" value="F:DNA-binding transcription factor activity"/>
    <property type="evidence" value="ECO:0007669"/>
    <property type="project" value="InterPro"/>
</dbReference>
<organism evidence="5 6">
    <name type="scientific">Paenibacillus ginsengarvi</name>
    <dbReference type="NCBI Taxonomy" id="400777"/>
    <lineage>
        <taxon>Bacteria</taxon>
        <taxon>Bacillati</taxon>
        <taxon>Bacillota</taxon>
        <taxon>Bacilli</taxon>
        <taxon>Bacillales</taxon>
        <taxon>Paenibacillaceae</taxon>
        <taxon>Paenibacillus</taxon>
    </lineage>
</organism>
<dbReference type="SUPFAM" id="SSF46689">
    <property type="entry name" value="Homeodomain-like"/>
    <property type="match status" value="2"/>
</dbReference>
<dbReference type="OrthoDB" id="9813413at2"/>
<dbReference type="PROSITE" id="PS01124">
    <property type="entry name" value="HTH_ARAC_FAMILY_2"/>
    <property type="match status" value="1"/>
</dbReference>
<dbReference type="Pfam" id="PF12833">
    <property type="entry name" value="HTH_18"/>
    <property type="match status" value="1"/>
</dbReference>
<reference evidence="5 6" key="1">
    <citation type="journal article" date="2007" name="Int. J. Syst. Evol. Microbiol.">
        <title>Paenibacillus ginsengarvi sp. nov., isolated from soil from ginseng cultivation.</title>
        <authorList>
            <person name="Yoon M.H."/>
            <person name="Ten L.N."/>
            <person name="Im W.T."/>
        </authorList>
    </citation>
    <scope>NUCLEOTIDE SEQUENCE [LARGE SCALE GENOMIC DNA]</scope>
    <source>
        <strain evidence="5 6">KCTC 13059</strain>
    </source>
</reference>
<dbReference type="InterPro" id="IPR018060">
    <property type="entry name" value="HTH_AraC"/>
</dbReference>
<dbReference type="InterPro" id="IPR037923">
    <property type="entry name" value="HTH-like"/>
</dbReference>
<dbReference type="PANTHER" id="PTHR43280">
    <property type="entry name" value="ARAC-FAMILY TRANSCRIPTIONAL REGULATOR"/>
    <property type="match status" value="1"/>
</dbReference>
<dbReference type="Proteomes" id="UP000282311">
    <property type="component" value="Unassembled WGS sequence"/>
</dbReference>
<keyword evidence="2" id="KW-0238">DNA-binding</keyword>
<dbReference type="SUPFAM" id="SSF51215">
    <property type="entry name" value="Regulatory protein AraC"/>
    <property type="match status" value="1"/>
</dbReference>
<dbReference type="InterPro" id="IPR020449">
    <property type="entry name" value="Tscrpt_reg_AraC-type_HTH"/>
</dbReference>
<gene>
    <name evidence="5" type="ORF">D7M11_01725</name>
</gene>
<dbReference type="PROSITE" id="PS00041">
    <property type="entry name" value="HTH_ARAC_FAMILY_1"/>
    <property type="match status" value="1"/>
</dbReference>
<keyword evidence="3" id="KW-0804">Transcription</keyword>
<dbReference type="GO" id="GO:0043565">
    <property type="term" value="F:sequence-specific DNA binding"/>
    <property type="evidence" value="ECO:0007669"/>
    <property type="project" value="InterPro"/>
</dbReference>
<comment type="caution">
    <text evidence="5">The sequence shown here is derived from an EMBL/GenBank/DDBJ whole genome shotgun (WGS) entry which is preliminary data.</text>
</comment>
<keyword evidence="1" id="KW-0805">Transcription regulation</keyword>
<dbReference type="RefSeq" id="WP_120745409.1">
    <property type="nucleotide sequence ID" value="NZ_RBAH01000001.1"/>
</dbReference>
<dbReference type="PRINTS" id="PR00032">
    <property type="entry name" value="HTHARAC"/>
</dbReference>
<dbReference type="Gene3D" id="1.10.10.60">
    <property type="entry name" value="Homeodomain-like"/>
    <property type="match status" value="2"/>
</dbReference>
<dbReference type="InterPro" id="IPR009057">
    <property type="entry name" value="Homeodomain-like_sf"/>
</dbReference>
<accession>A0A3B0CMT3</accession>
<dbReference type="Gene3D" id="2.60.120.280">
    <property type="entry name" value="Regulatory protein AraC"/>
    <property type="match status" value="1"/>
</dbReference>
<dbReference type="Pfam" id="PF02311">
    <property type="entry name" value="AraC_binding"/>
    <property type="match status" value="1"/>
</dbReference>
<evidence type="ECO:0000256" key="2">
    <source>
        <dbReference type="ARBA" id="ARBA00023125"/>
    </source>
</evidence>
<sequence length="281" mass="32586">MSHNIMLLPTFLQRRYFIFPVSVGRFSDDPNHRIYRSQGAINEFNIHFVVAGKGYVESGGSIHTLQAGDAFLFFPLEEQRYYTSEDDPWDVRWVHFYGDRLKEFMIEHGFHRSTIWSLGQLRQITEAHGALYEEALQHKILHETKLSALTYSFLVEFMGQAIPLSDVRSGAGGTRIPELLPLMQEKAREPFDLAYWAEQTGVSSFYFCKLFRKVTRMTPLAFVTLCRIQFGKQRLLEQPDVPVKQIAAEAGYSSASYFNKKFIEHEGMTPSEFRELYVKKE</sequence>
<evidence type="ECO:0000313" key="5">
    <source>
        <dbReference type="EMBL" id="RKN86703.1"/>
    </source>
</evidence>
<evidence type="ECO:0000256" key="3">
    <source>
        <dbReference type="ARBA" id="ARBA00023163"/>
    </source>
</evidence>
<keyword evidence="6" id="KW-1185">Reference proteome</keyword>
<evidence type="ECO:0000259" key="4">
    <source>
        <dbReference type="PROSITE" id="PS01124"/>
    </source>
</evidence>
<protein>
    <submittedName>
        <fullName evidence="5">AraC family transcriptional regulator</fullName>
    </submittedName>
</protein>
<name>A0A3B0CMT3_9BACL</name>
<feature type="domain" description="HTH araC/xylS-type" evidence="4">
    <location>
        <begin position="177"/>
        <end position="276"/>
    </location>
</feature>
<dbReference type="SMART" id="SM00342">
    <property type="entry name" value="HTH_ARAC"/>
    <property type="match status" value="1"/>
</dbReference>
<dbReference type="InterPro" id="IPR003313">
    <property type="entry name" value="AraC-bd"/>
</dbReference>